<evidence type="ECO:0000256" key="2">
    <source>
        <dbReference type="ARBA" id="ARBA00004514"/>
    </source>
</evidence>
<dbReference type="GO" id="GO:0072344">
    <property type="term" value="P:rescue of stalled ribosome"/>
    <property type="evidence" value="ECO:0007669"/>
    <property type="project" value="UniProtKB-UniRule"/>
</dbReference>
<dbReference type="Gene3D" id="3.30.40.10">
    <property type="entry name" value="Zinc/RING finger domain, C3HC4 (zinc finger)"/>
    <property type="match status" value="1"/>
</dbReference>
<organism evidence="18 19">
    <name type="scientific">Claviceps arundinis</name>
    <dbReference type="NCBI Taxonomy" id="1623583"/>
    <lineage>
        <taxon>Eukaryota</taxon>
        <taxon>Fungi</taxon>
        <taxon>Dikarya</taxon>
        <taxon>Ascomycota</taxon>
        <taxon>Pezizomycotina</taxon>
        <taxon>Sordariomycetes</taxon>
        <taxon>Hypocreomycetidae</taxon>
        <taxon>Hypocreales</taxon>
        <taxon>Clavicipitaceae</taxon>
        <taxon>Claviceps</taxon>
    </lineage>
</organism>
<accession>A0A9P7MUD3</accession>
<dbReference type="InterPro" id="IPR001841">
    <property type="entry name" value="Znf_RING"/>
</dbReference>
<dbReference type="Proteomes" id="UP000784919">
    <property type="component" value="Unassembled WGS sequence"/>
</dbReference>
<comment type="similarity">
    <text evidence="4 16">Belongs to the LTN1 family.</text>
</comment>
<dbReference type="OrthoDB" id="6108at2759"/>
<dbReference type="InterPro" id="IPR011989">
    <property type="entry name" value="ARM-like"/>
</dbReference>
<evidence type="ECO:0000313" key="18">
    <source>
        <dbReference type="EMBL" id="KAG5968252.1"/>
    </source>
</evidence>
<keyword evidence="8 16" id="KW-0808">Transferase</keyword>
<dbReference type="InterPro" id="IPR054476">
    <property type="entry name" value="Ltn1_N"/>
</dbReference>
<dbReference type="FunFam" id="3.30.40.10:FF:000038">
    <property type="entry name" value="E3 ubiquitin-protein ligase listerin"/>
    <property type="match status" value="1"/>
</dbReference>
<dbReference type="GO" id="GO:1990112">
    <property type="term" value="C:RQC complex"/>
    <property type="evidence" value="ECO:0007669"/>
    <property type="project" value="UniProtKB-UniRule"/>
</dbReference>
<dbReference type="InterPro" id="IPR057030">
    <property type="entry name" value="TPR_Rkr-1"/>
</dbReference>
<dbReference type="EMBL" id="SRPS01000108">
    <property type="protein sequence ID" value="KAG5968252.1"/>
    <property type="molecule type" value="Genomic_DNA"/>
</dbReference>
<keyword evidence="13 16" id="KW-0862">Zinc</keyword>
<evidence type="ECO:0000256" key="16">
    <source>
        <dbReference type="RuleBase" id="RU367090"/>
    </source>
</evidence>
<evidence type="ECO:0000259" key="17">
    <source>
        <dbReference type="PROSITE" id="PS50089"/>
    </source>
</evidence>
<dbReference type="SMART" id="SM00184">
    <property type="entry name" value="RING"/>
    <property type="match status" value="1"/>
</dbReference>
<evidence type="ECO:0000256" key="15">
    <source>
        <dbReference type="PROSITE-ProRule" id="PRU00175"/>
    </source>
</evidence>
<dbReference type="InterPro" id="IPR054477">
    <property type="entry name" value="LTN1_E3_ligase_6th"/>
</dbReference>
<reference evidence="18" key="1">
    <citation type="journal article" date="2020" name="bioRxiv">
        <title>Whole genome comparisons of ergot fungi reveals the divergence and evolution of species within the genus Claviceps are the result of varying mechanisms driving genome evolution and host range expansion.</title>
        <authorList>
            <person name="Wyka S.A."/>
            <person name="Mondo S.J."/>
            <person name="Liu M."/>
            <person name="Dettman J."/>
            <person name="Nalam V."/>
            <person name="Broders K.D."/>
        </authorList>
    </citation>
    <scope>NUCLEOTIDE SEQUENCE</scope>
    <source>
        <strain evidence="18">CCC 1102</strain>
    </source>
</reference>
<comment type="subunit">
    <text evidence="16">Component of the ribosome quality control complex (RQC).</text>
</comment>
<comment type="catalytic activity">
    <reaction evidence="1 16">
        <text>S-ubiquitinyl-[E2 ubiquitin-conjugating enzyme]-L-cysteine + [acceptor protein]-L-lysine = [E2 ubiquitin-conjugating enzyme]-L-cysteine + N(6)-ubiquitinyl-[acceptor protein]-L-lysine.</text>
        <dbReference type="EC" id="2.3.2.27"/>
    </reaction>
</comment>
<evidence type="ECO:0000256" key="10">
    <source>
        <dbReference type="ARBA" id="ARBA00022737"/>
    </source>
</evidence>
<dbReference type="GO" id="GO:0061630">
    <property type="term" value="F:ubiquitin protein ligase activity"/>
    <property type="evidence" value="ECO:0007669"/>
    <property type="project" value="UniProtKB-UniRule"/>
</dbReference>
<comment type="function">
    <text evidence="16">E3 ubiquitin-protein ligase. Component of the ribosome quality control complex (RQC), a ribosome-associated complex that mediates ubiquitination and extraction of incompletely synthesized nascent chains for proteasomal degradation.</text>
</comment>
<evidence type="ECO:0000256" key="9">
    <source>
        <dbReference type="ARBA" id="ARBA00022723"/>
    </source>
</evidence>
<evidence type="ECO:0000256" key="8">
    <source>
        <dbReference type="ARBA" id="ARBA00022679"/>
    </source>
</evidence>
<dbReference type="SMART" id="SM00744">
    <property type="entry name" value="RINGv"/>
    <property type="match status" value="1"/>
</dbReference>
<comment type="pathway">
    <text evidence="3 16">Protein modification; protein ubiquitination.</text>
</comment>
<keyword evidence="11 15" id="KW-0863">Zinc-finger</keyword>
<protein>
    <recommendedName>
        <fullName evidence="6 16">E3 ubiquitin-protein ligase listerin</fullName>
        <ecNumber evidence="5 16">2.3.2.27</ecNumber>
    </recommendedName>
    <alternativeName>
        <fullName evidence="16">RING-type E3 ubiquitin transferase listerin</fullName>
    </alternativeName>
</protein>
<evidence type="ECO:0000256" key="5">
    <source>
        <dbReference type="ARBA" id="ARBA00012483"/>
    </source>
</evidence>
<dbReference type="Pfam" id="PF23009">
    <property type="entry name" value="UBC_like"/>
    <property type="match status" value="1"/>
</dbReference>
<dbReference type="Pfam" id="PF13639">
    <property type="entry name" value="zf-RING_2"/>
    <property type="match status" value="1"/>
</dbReference>
<comment type="function">
    <text evidence="14">E3 ubiquitin-protein ligase component of the ribosome quality control complex (RQC), a ribosome-associated complex that mediates ubiquitination and extraction of incompletely synthesized nascent chains for proteasomal degradation. Mediates ubiquitination of proteins derived from mRNAs lacking stop codons (non-stop proteins) and other translation arrest products induced by poly-lysine sequences and tandem rare codons. Ubiquitination leads to CDC48 recruitment for extraction and degradation of the incomplete translation product. May indirectly play a role in chromatin function and transcription.</text>
</comment>
<evidence type="ECO:0000256" key="3">
    <source>
        <dbReference type="ARBA" id="ARBA00004906"/>
    </source>
</evidence>
<evidence type="ECO:0000256" key="13">
    <source>
        <dbReference type="ARBA" id="ARBA00022833"/>
    </source>
</evidence>
<gene>
    <name evidence="18" type="ORF">E4U56_000417</name>
</gene>
<dbReference type="PANTHER" id="PTHR12389">
    <property type="entry name" value="ZINC FINGER PROTEIN 294"/>
    <property type="match status" value="1"/>
</dbReference>
<keyword evidence="10" id="KW-0677">Repeat</keyword>
<evidence type="ECO:0000256" key="6">
    <source>
        <dbReference type="ARBA" id="ARBA00017157"/>
    </source>
</evidence>
<evidence type="ECO:0000313" key="19">
    <source>
        <dbReference type="Proteomes" id="UP000784919"/>
    </source>
</evidence>
<evidence type="ECO:0000256" key="1">
    <source>
        <dbReference type="ARBA" id="ARBA00000900"/>
    </source>
</evidence>
<dbReference type="InterPro" id="IPR013083">
    <property type="entry name" value="Znf_RING/FYVE/PHD"/>
</dbReference>
<dbReference type="GO" id="GO:1990116">
    <property type="term" value="P:ribosome-associated ubiquitin-dependent protein catabolic process"/>
    <property type="evidence" value="ECO:0007669"/>
    <property type="project" value="UniProtKB-UniRule"/>
</dbReference>
<dbReference type="Pfam" id="PF22999">
    <property type="entry name" value="LTN1_E3_ligase_6th"/>
    <property type="match status" value="1"/>
</dbReference>
<dbReference type="EC" id="2.3.2.27" evidence="5 16"/>
<dbReference type="InterPro" id="IPR016024">
    <property type="entry name" value="ARM-type_fold"/>
</dbReference>
<dbReference type="GO" id="GO:0005829">
    <property type="term" value="C:cytosol"/>
    <property type="evidence" value="ECO:0007669"/>
    <property type="project" value="UniProtKB-SubCell"/>
</dbReference>
<keyword evidence="12 16" id="KW-0833">Ubl conjugation pathway</keyword>
<dbReference type="GO" id="GO:0008270">
    <property type="term" value="F:zinc ion binding"/>
    <property type="evidence" value="ECO:0007669"/>
    <property type="project" value="UniProtKB-KW"/>
</dbReference>
<keyword evidence="7" id="KW-0963">Cytoplasm</keyword>
<proteinExistence type="inferred from homology"/>
<evidence type="ECO:0000256" key="14">
    <source>
        <dbReference type="ARBA" id="ARBA00055150"/>
    </source>
</evidence>
<feature type="domain" description="RING-type" evidence="17">
    <location>
        <begin position="1561"/>
        <end position="1607"/>
    </location>
</feature>
<dbReference type="InterPro" id="IPR054478">
    <property type="entry name" value="LTN1_UBC"/>
</dbReference>
<dbReference type="GO" id="GO:0043023">
    <property type="term" value="F:ribosomal large subunit binding"/>
    <property type="evidence" value="ECO:0007669"/>
    <property type="project" value="TreeGrafter"/>
</dbReference>
<evidence type="ECO:0000256" key="7">
    <source>
        <dbReference type="ARBA" id="ARBA00022490"/>
    </source>
</evidence>
<dbReference type="SUPFAM" id="SSF57850">
    <property type="entry name" value="RING/U-box"/>
    <property type="match status" value="1"/>
</dbReference>
<dbReference type="Pfam" id="PF22958">
    <property type="entry name" value="Ltn1_1st"/>
    <property type="match status" value="1"/>
</dbReference>
<dbReference type="InterPro" id="IPR011016">
    <property type="entry name" value="Znf_RING-CH"/>
</dbReference>
<dbReference type="Pfam" id="PF23280">
    <property type="entry name" value="TPR_26"/>
    <property type="match status" value="1"/>
</dbReference>
<dbReference type="Gene3D" id="1.25.10.10">
    <property type="entry name" value="Leucine-rich Repeat Variant"/>
    <property type="match status" value="1"/>
</dbReference>
<keyword evidence="9 16" id="KW-0479">Metal-binding</keyword>
<dbReference type="SMART" id="SM01197">
    <property type="entry name" value="FANCL_C"/>
    <property type="match status" value="1"/>
</dbReference>
<evidence type="ECO:0000256" key="12">
    <source>
        <dbReference type="ARBA" id="ARBA00022786"/>
    </source>
</evidence>
<dbReference type="InterPro" id="IPR039795">
    <property type="entry name" value="LTN1/Rkr1"/>
</dbReference>
<dbReference type="SUPFAM" id="SSF48371">
    <property type="entry name" value="ARM repeat"/>
    <property type="match status" value="1"/>
</dbReference>
<comment type="subcellular location">
    <subcellularLocation>
        <location evidence="2">Cytoplasm</location>
        <location evidence="2">Cytosol</location>
    </subcellularLocation>
</comment>
<dbReference type="PANTHER" id="PTHR12389:SF0">
    <property type="entry name" value="E3 UBIQUITIN-PROTEIN LIGASE LISTERIN"/>
    <property type="match status" value="1"/>
</dbReference>
<name>A0A9P7MUD3_9HYPO</name>
<comment type="caution">
    <text evidence="18">The sequence shown here is derived from an EMBL/GenBank/DDBJ whole genome shotgun (WGS) entry which is preliminary data.</text>
</comment>
<sequence>MKRAQRGFAAPGSGFGFTSPASAGSLSYLAEPPSFAAISDPNVVVSLKNILKKDSTTKSKGLEDLIHYAQSHPFEQNGGVEEALLDVWTKVYARISIDNSRRVRELSHTLQSELLRSARKRMERHIPKIVGPWLAGLYDRDRVVSRAATDGLSSILTTPEKMTAFWCKCQSQIVDFACEAIRETQDTLSDERSTTSEDAEAKFYRVVASSLSLVMGLLQRVDGAELQKAINKYDEYFSQEAVWTTITFKDAAVRKTACQLLFTCLDRKLPYATSVKTKQAFVTGGLKSSQAGSALEYVRALTKLTQQDASIWSSASNDKKSSLSRLQAFIAKGSQGSPSKFWEALDQLLALIPADTLSLDTASKLLTSIRAGIKHREEPRSDMSYSWKCFIGLARRSMDQLPPDAKLVFAQEQLFSLLEQFIFSDSDTSSIPTGSDAMSVLVQAHLAVIKSSSEVVQASAEEIERLSTVLCTNISGSLPEVSKEYRSSQVKIAEQGQRWFGLVGEITTALTADSAGDLPDHTSGPSARVISQCVTLLESRNMKPFGASQILESALSTSPHLFVGENGEHLATFLQTAAGDGMDQLSATVSAKSLLSCLRIFGSISGHDEAYQKTWLVWTKGCLHLTDDQARDSMLMSLLSQDRAAPLSKENKELQEFLLSQAIAILDSKSEAWDLLETSLVHQAMSDEVCHSLGVELVSRLSKSIAQPDSVLKMIDMFARYRPTTFSQGSLHTELVAQLLSASEIQDVSTSSKAAAILSILNAESQGQLPVVEIIQANLERASAQSLGVSTLVSQAKSAVTSGIAPWADILPDTNVWMGHLASFLDSPIDPALSIMSDIGGAISLPRTVPRDESASSIPRDRDGRSVPLRMAMYFGELVRDQGVESLQLPRQYLVELLFLQCLTMLFVSDQMSLMNDDGLWLTLDDETAFVEAGELIMASKSLLKKCVSKAENWISPEESADHPNSSTIILSLLELAMKESRDMSSRGVYSARVLCELLQALVEYHGLPRAVEEKYLGTDNLKAEAASALVASGLISGLGDAVQSSKAVNNFCNRLVSLVAALSSDDEKADMILTLLALTGQVYEAGDLPVANNRIIFAVRQITSWLEDTSNLDSSLSAAICRALKVLLPCMAEVYGSYWESTLRFCTELWTRASSASTDLDDALSFLHASMKLYKALESIPEPNDDLADALQDHEASKSKGLIGLLRVDRPLSSQPLDIVDGMLCREVEKIPIRQIPEPEELFGLISCESCDIQTAAFSLLHKKIPADQQQKSIDALLDKMDARLPDELLSLLLDPPTLDHFSDEALASFPASIRGYLLSWKLVFDAYASSQFKIRDDYTQHLKSERLVGPLLDFMFDALGHSAGQPLNPEKENISAEKICDFDVQLAESETREQSLHWLLVHLFHLILKFTPGLFRTWYIDCKSKQTKIAVGPWTTRFFSPLLVRETLENVQAWVTEQPPASGNEKELLVKVSKPAREVTAGYEVDESQAAIVIKIPAGYPIDPVTVSSLNRVAVNERKWQSWIMTTQGAITLANGNIIDGLQVFKRNMIAALQGQSECAICYSIISEDKRMPDKKCTTCNNLFHRTCLYKWFQTSNQNSCPLCRNPIDYLGADTARRRQ</sequence>
<dbReference type="PROSITE" id="PS50089">
    <property type="entry name" value="ZF_RING_2"/>
    <property type="match status" value="1"/>
</dbReference>
<evidence type="ECO:0000256" key="4">
    <source>
        <dbReference type="ARBA" id="ARBA00007997"/>
    </source>
</evidence>
<evidence type="ECO:0000256" key="11">
    <source>
        <dbReference type="ARBA" id="ARBA00022771"/>
    </source>
</evidence>
<dbReference type="InterPro" id="IPR039804">
    <property type="entry name" value="RING-CH-C4HC3_LTN1"/>
</dbReference>
<dbReference type="CDD" id="cd16491">
    <property type="entry name" value="RING-CH-C4HC3_LTN1"/>
    <property type="match status" value="1"/>
</dbReference>